<keyword evidence="2" id="KW-1185">Reference proteome</keyword>
<dbReference type="EMBL" id="PPED02000001">
    <property type="protein sequence ID" value="PWN71052.1"/>
    <property type="molecule type" value="Genomic_DNA"/>
</dbReference>
<organism evidence="1 2">
    <name type="scientific">Chryseobacterium phosphatilyticum</name>
    <dbReference type="NCBI Taxonomy" id="475075"/>
    <lineage>
        <taxon>Bacteria</taxon>
        <taxon>Pseudomonadati</taxon>
        <taxon>Bacteroidota</taxon>
        <taxon>Flavobacteriia</taxon>
        <taxon>Flavobacteriales</taxon>
        <taxon>Weeksellaceae</taxon>
        <taxon>Chryseobacterium group</taxon>
        <taxon>Chryseobacterium</taxon>
    </lineage>
</organism>
<proteinExistence type="predicted"/>
<name>A0A316XBA5_9FLAO</name>
<gene>
    <name evidence="1" type="ORF">C1631_000025</name>
</gene>
<sequence length="168" mass="19896">MKFLNLILIILLISCKGQNIENKQNNLKKITQSYIDFKKSIRKFDMENDVILIGANSIDKNSYWLDIVFDNSYTLSGMDYKDLYQIDGLKVIIFKDLDKSQLLEELFDKIPYENLNKAKYNMTYDLVPFHTELNNKNEILSIKSKYPIKDILPFLKKNKVKFSKDYQE</sequence>
<protein>
    <recommendedName>
        <fullName evidence="3">Lipoprotein</fullName>
    </recommendedName>
</protein>
<dbReference type="Proteomes" id="UP000236594">
    <property type="component" value="Unassembled WGS sequence"/>
</dbReference>
<evidence type="ECO:0008006" key="3">
    <source>
        <dbReference type="Google" id="ProtNLM"/>
    </source>
</evidence>
<dbReference type="AlphaFoldDB" id="A0A316XBA5"/>
<evidence type="ECO:0000313" key="1">
    <source>
        <dbReference type="EMBL" id="PWN71052.1"/>
    </source>
</evidence>
<reference evidence="1 2" key="1">
    <citation type="submission" date="2018-04" db="EMBL/GenBank/DDBJ databases">
        <title>Draft Genome Sequence of Phosphate-Solubilizing Chryseobacterium sp. ISE14 that is a Biocontrol and Plant Growth-Promoting Rhizobacterium Isolated from Cucumber.</title>
        <authorList>
            <person name="Jeong J.-J."/>
            <person name="Sang M.K."/>
            <person name="Choi I.-G."/>
            <person name="Kim K.D."/>
        </authorList>
    </citation>
    <scope>NUCLEOTIDE SEQUENCE [LARGE SCALE GENOMIC DNA]</scope>
    <source>
        <strain evidence="1 2">ISE14</strain>
    </source>
</reference>
<dbReference type="PROSITE" id="PS51257">
    <property type="entry name" value="PROKAR_LIPOPROTEIN"/>
    <property type="match status" value="1"/>
</dbReference>
<accession>A0A316XBA5</accession>
<evidence type="ECO:0000313" key="2">
    <source>
        <dbReference type="Proteomes" id="UP000236594"/>
    </source>
</evidence>
<comment type="caution">
    <text evidence="1">The sequence shown here is derived from an EMBL/GenBank/DDBJ whole genome shotgun (WGS) entry which is preliminary data.</text>
</comment>
<dbReference type="OrthoDB" id="1252927at2"/>
<dbReference type="RefSeq" id="WP_103249789.1">
    <property type="nucleotide sequence ID" value="NZ_PPED02000001.1"/>
</dbReference>